<evidence type="ECO:0000256" key="3">
    <source>
        <dbReference type="ARBA" id="ARBA00022980"/>
    </source>
</evidence>
<evidence type="ECO:0000313" key="9">
    <source>
        <dbReference type="EMBL" id="CAD5214820.1"/>
    </source>
</evidence>
<dbReference type="GO" id="GO:0006412">
    <property type="term" value="P:translation"/>
    <property type="evidence" value="ECO:0007669"/>
    <property type="project" value="InterPro"/>
</dbReference>
<gene>
    <name evidence="9" type="ORF">BOKJ2_LOCUS5784</name>
</gene>
<dbReference type="PANTHER" id="PTHR10746">
    <property type="entry name" value="50S RIBOSOMAL PROTEIN L4"/>
    <property type="match status" value="1"/>
</dbReference>
<dbReference type="OrthoDB" id="275876at2759"/>
<accession>A0A811KEQ8</accession>
<name>A0A811KEQ8_9BILA</name>
<dbReference type="EMBL" id="CAJFDH010000003">
    <property type="protein sequence ID" value="CAD5214820.1"/>
    <property type="molecule type" value="Genomic_DNA"/>
</dbReference>
<keyword evidence="4" id="KW-0496">Mitochondrion</keyword>
<keyword evidence="5" id="KW-0687">Ribonucleoprotein</keyword>
<dbReference type="GO" id="GO:0005743">
    <property type="term" value="C:mitochondrial inner membrane"/>
    <property type="evidence" value="ECO:0007669"/>
    <property type="project" value="UniProtKB-ARBA"/>
</dbReference>
<evidence type="ECO:0000256" key="2">
    <source>
        <dbReference type="ARBA" id="ARBA00010528"/>
    </source>
</evidence>
<dbReference type="InterPro" id="IPR002136">
    <property type="entry name" value="Ribosomal_uL4"/>
</dbReference>
<dbReference type="GO" id="GO:0005840">
    <property type="term" value="C:ribosome"/>
    <property type="evidence" value="ECO:0007669"/>
    <property type="project" value="UniProtKB-KW"/>
</dbReference>
<dbReference type="GO" id="GO:0003735">
    <property type="term" value="F:structural constituent of ribosome"/>
    <property type="evidence" value="ECO:0007669"/>
    <property type="project" value="InterPro"/>
</dbReference>
<comment type="similarity">
    <text evidence="2">Belongs to the universal ribosomal protein uL4 family.</text>
</comment>
<dbReference type="EMBL" id="CAJFCW020000003">
    <property type="protein sequence ID" value="CAG9103303.1"/>
    <property type="molecule type" value="Genomic_DNA"/>
</dbReference>
<reference evidence="9" key="1">
    <citation type="submission" date="2020-09" db="EMBL/GenBank/DDBJ databases">
        <authorList>
            <person name="Kikuchi T."/>
        </authorList>
    </citation>
    <scope>NUCLEOTIDE SEQUENCE</scope>
    <source>
        <strain evidence="9">SH1</strain>
    </source>
</reference>
<dbReference type="FunFam" id="3.40.1370.10:FF:000005">
    <property type="entry name" value="39S ribosomal protein L4, mitochondrial"/>
    <property type="match status" value="1"/>
</dbReference>
<evidence type="ECO:0000256" key="6">
    <source>
        <dbReference type="ARBA" id="ARBA00040565"/>
    </source>
</evidence>
<evidence type="ECO:0000256" key="4">
    <source>
        <dbReference type="ARBA" id="ARBA00023128"/>
    </source>
</evidence>
<comment type="caution">
    <text evidence="9">The sequence shown here is derived from an EMBL/GenBank/DDBJ whole genome shotgun (WGS) entry which is preliminary data.</text>
</comment>
<keyword evidence="3" id="KW-0689">Ribosomal protein</keyword>
<protein>
    <recommendedName>
        <fullName evidence="6">Large ribosomal subunit protein uL4m</fullName>
    </recommendedName>
    <alternativeName>
        <fullName evidence="7">39S ribosomal protein L4, mitochondrial</fullName>
    </alternativeName>
</protein>
<evidence type="ECO:0000313" key="10">
    <source>
        <dbReference type="Proteomes" id="UP000614601"/>
    </source>
</evidence>
<feature type="region of interest" description="Disordered" evidence="8">
    <location>
        <begin position="88"/>
        <end position="109"/>
    </location>
</feature>
<dbReference type="AlphaFoldDB" id="A0A811KEQ8"/>
<dbReference type="Proteomes" id="UP000783686">
    <property type="component" value="Unassembled WGS sequence"/>
</dbReference>
<dbReference type="GO" id="GO:1990904">
    <property type="term" value="C:ribonucleoprotein complex"/>
    <property type="evidence" value="ECO:0007669"/>
    <property type="project" value="UniProtKB-KW"/>
</dbReference>
<organism evidence="9 10">
    <name type="scientific">Bursaphelenchus okinawaensis</name>
    <dbReference type="NCBI Taxonomy" id="465554"/>
    <lineage>
        <taxon>Eukaryota</taxon>
        <taxon>Metazoa</taxon>
        <taxon>Ecdysozoa</taxon>
        <taxon>Nematoda</taxon>
        <taxon>Chromadorea</taxon>
        <taxon>Rhabditida</taxon>
        <taxon>Tylenchina</taxon>
        <taxon>Tylenchomorpha</taxon>
        <taxon>Aphelenchoidea</taxon>
        <taxon>Aphelenchoididae</taxon>
        <taxon>Bursaphelenchus</taxon>
    </lineage>
</organism>
<dbReference type="Gene3D" id="3.40.1370.10">
    <property type="match status" value="1"/>
</dbReference>
<dbReference type="PANTHER" id="PTHR10746:SF6">
    <property type="entry name" value="LARGE RIBOSOMAL SUBUNIT PROTEIN UL4M"/>
    <property type="match status" value="1"/>
</dbReference>
<evidence type="ECO:0000256" key="7">
    <source>
        <dbReference type="ARBA" id="ARBA00082711"/>
    </source>
</evidence>
<proteinExistence type="inferred from homology"/>
<dbReference type="SUPFAM" id="SSF52166">
    <property type="entry name" value="Ribosomal protein L4"/>
    <property type="match status" value="1"/>
</dbReference>
<keyword evidence="10" id="KW-1185">Reference proteome</keyword>
<dbReference type="InterPro" id="IPR023574">
    <property type="entry name" value="Ribosomal_uL4_dom_sf"/>
</dbReference>
<evidence type="ECO:0000256" key="8">
    <source>
        <dbReference type="SAM" id="MobiDB-lite"/>
    </source>
</evidence>
<dbReference type="InterPro" id="IPR013005">
    <property type="entry name" value="Ribosomal_uL4-like"/>
</dbReference>
<evidence type="ECO:0000256" key="1">
    <source>
        <dbReference type="ARBA" id="ARBA00004173"/>
    </source>
</evidence>
<evidence type="ECO:0000256" key="5">
    <source>
        <dbReference type="ARBA" id="ARBA00023274"/>
    </source>
</evidence>
<sequence>MLGAIRFARHLSTKAERPLFRLNEKNPFVAVPQAWVTKLNDVNAEFSEIIELHPDVFRVTPRLDFIHKNVVWQTNYKNLQLTKMLNKAEMPGGGRKPWPQKRMGRHHAGSIRSPHFSRGGFAHGVRGPRTWFYMLSDAERINGLTSTLTVKHAQDDLVVADTFDEIPSAEPQFLHDLAEERNWGYSVLFVAEDFETSSNLVDAVEQIPTFNVMPYFSINPYSMMKYETIVFTKDALLKLEDTLLKRLHSPKTLQTVYEYRKLKKTLLDESAHEEDPKYTPFV</sequence>
<comment type="subcellular location">
    <subcellularLocation>
        <location evidence="1">Mitochondrion</location>
    </subcellularLocation>
</comment>
<feature type="compositionally biased region" description="Basic residues" evidence="8">
    <location>
        <begin position="98"/>
        <end position="109"/>
    </location>
</feature>
<dbReference type="Proteomes" id="UP000614601">
    <property type="component" value="Unassembled WGS sequence"/>
</dbReference>
<dbReference type="Pfam" id="PF00573">
    <property type="entry name" value="Ribosomal_L4"/>
    <property type="match status" value="1"/>
</dbReference>